<feature type="transmembrane region" description="Helical" evidence="8">
    <location>
        <begin position="72"/>
        <end position="90"/>
    </location>
</feature>
<evidence type="ECO:0000256" key="4">
    <source>
        <dbReference type="ARBA" id="ARBA00022475"/>
    </source>
</evidence>
<dbReference type="GO" id="GO:0015920">
    <property type="term" value="P:lipopolysaccharide transport"/>
    <property type="evidence" value="ECO:0007669"/>
    <property type="project" value="TreeGrafter"/>
</dbReference>
<dbReference type="EMBL" id="CP000386">
    <property type="protein sequence ID" value="ABG06023.1"/>
    <property type="molecule type" value="Genomic_DNA"/>
</dbReference>
<proteinExistence type="inferred from homology"/>
<comment type="caution">
    <text evidence="8">Lacks conserved residue(s) required for the propagation of feature annotation.</text>
</comment>
<dbReference type="PROSITE" id="PS51012">
    <property type="entry name" value="ABC_TM2"/>
    <property type="match status" value="1"/>
</dbReference>
<reference evidence="10 11" key="1">
    <citation type="submission" date="2006-06" db="EMBL/GenBank/DDBJ databases">
        <title>Complete sequence of Rubrobacter xylanophilus DSM 9941.</title>
        <authorList>
            <consortium name="US DOE Joint Genome Institute"/>
            <person name="Copeland A."/>
            <person name="Lucas S."/>
            <person name="Lapidus A."/>
            <person name="Barry K."/>
            <person name="Detter J.C."/>
            <person name="Glavina del Rio T."/>
            <person name="Hammon N."/>
            <person name="Israni S."/>
            <person name="Dalin E."/>
            <person name="Tice H."/>
            <person name="Pitluck S."/>
            <person name="Munk A.C."/>
            <person name="Brettin T."/>
            <person name="Bruce D."/>
            <person name="Han C."/>
            <person name="Tapia R."/>
            <person name="Gilna P."/>
            <person name="Schmutz J."/>
            <person name="Larimer F."/>
            <person name="Land M."/>
            <person name="Hauser L."/>
            <person name="Kyrpides N."/>
            <person name="Lykidis A."/>
            <person name="da Costa M.S."/>
            <person name="Rainey F.A."/>
            <person name="Empadinhas N."/>
            <person name="Jolivet E."/>
            <person name="Battista J.R."/>
            <person name="Richardson P."/>
        </authorList>
    </citation>
    <scope>NUCLEOTIDE SEQUENCE [LARGE SCALE GENOMIC DNA]</scope>
    <source>
        <strain evidence="11">DSM 9941 / NBRC 16129 / PRD-1</strain>
    </source>
</reference>
<evidence type="ECO:0000256" key="1">
    <source>
        <dbReference type="ARBA" id="ARBA00004651"/>
    </source>
</evidence>
<comment type="similarity">
    <text evidence="2 8">Belongs to the ABC-2 integral membrane protein family.</text>
</comment>
<dbReference type="PANTHER" id="PTHR30413:SF10">
    <property type="entry name" value="CAPSULE POLYSACCHARIDE EXPORT INNER-MEMBRANE PROTEIN CTRC"/>
    <property type="match status" value="1"/>
</dbReference>
<keyword evidence="4 8" id="KW-1003">Cell membrane</keyword>
<comment type="subcellular location">
    <subcellularLocation>
        <location evidence="1 8">Cell membrane</location>
        <topology evidence="1 8">Multi-pass membrane protein</topology>
    </subcellularLocation>
</comment>
<feature type="transmembrane region" description="Helical" evidence="8">
    <location>
        <begin position="38"/>
        <end position="60"/>
    </location>
</feature>
<dbReference type="Pfam" id="PF01061">
    <property type="entry name" value="ABC2_membrane"/>
    <property type="match status" value="1"/>
</dbReference>
<dbReference type="GO" id="GO:0140359">
    <property type="term" value="F:ABC-type transporter activity"/>
    <property type="evidence" value="ECO:0007669"/>
    <property type="project" value="InterPro"/>
</dbReference>
<keyword evidence="6 8" id="KW-1133">Transmembrane helix</keyword>
<evidence type="ECO:0000256" key="2">
    <source>
        <dbReference type="ARBA" id="ARBA00007783"/>
    </source>
</evidence>
<evidence type="ECO:0000313" key="10">
    <source>
        <dbReference type="EMBL" id="ABG06023.1"/>
    </source>
</evidence>
<feature type="transmembrane region" description="Helical" evidence="8">
    <location>
        <begin position="123"/>
        <end position="144"/>
    </location>
</feature>
<dbReference type="InterPro" id="IPR013525">
    <property type="entry name" value="ABC2_TM"/>
</dbReference>
<gene>
    <name evidence="10" type="ordered locus">Rxyl_3116</name>
</gene>
<keyword evidence="11" id="KW-1185">Reference proteome</keyword>
<dbReference type="Proteomes" id="UP000006637">
    <property type="component" value="Chromosome"/>
</dbReference>
<accession>Q1ARF5</accession>
<evidence type="ECO:0000256" key="7">
    <source>
        <dbReference type="ARBA" id="ARBA00023136"/>
    </source>
</evidence>
<feature type="transmembrane region" description="Helical" evidence="8">
    <location>
        <begin position="243"/>
        <end position="262"/>
    </location>
</feature>
<name>Q1ARF5_RUBXD</name>
<dbReference type="PANTHER" id="PTHR30413">
    <property type="entry name" value="INNER MEMBRANE TRANSPORT PERMEASE"/>
    <property type="match status" value="1"/>
</dbReference>
<evidence type="ECO:0000313" key="11">
    <source>
        <dbReference type="Proteomes" id="UP000006637"/>
    </source>
</evidence>
<sequence>MSALSKTVTEPIGTILERRWLVWYLIQRQLSQSYQGSFLGVFWIFLGPLLMIILYTLVFSEIVGLRFRQTDSVANFGLYLYCGLIPFQSYSDTINKAVSSIRQNSTLVRRVVFPLEVLPLSRAAASVINQLFGFAALLLLVLLLEHELQWTTLLVPLIMVPQLLFNLGLGYLGAVAGTYLPDIQETLRAVVRATFFVTPIIWPPELAEGSGFEFIVDYNPVAFLVEAYRNLLLDGRLPDGGPLLLFTGFSAALAVAGLAVFAKAKKGFADLL</sequence>
<evidence type="ECO:0000256" key="6">
    <source>
        <dbReference type="ARBA" id="ARBA00022989"/>
    </source>
</evidence>
<evidence type="ECO:0000259" key="9">
    <source>
        <dbReference type="PROSITE" id="PS51012"/>
    </source>
</evidence>
<keyword evidence="3 8" id="KW-0813">Transport</keyword>
<evidence type="ECO:0000256" key="3">
    <source>
        <dbReference type="ARBA" id="ARBA00022448"/>
    </source>
</evidence>
<dbReference type="InterPro" id="IPR047817">
    <property type="entry name" value="ABC2_TM_bact-type"/>
</dbReference>
<organism evidence="10 11">
    <name type="scientific">Rubrobacter xylanophilus (strain DSM 9941 / JCM 11954 / NBRC 16129 / PRD-1)</name>
    <dbReference type="NCBI Taxonomy" id="266117"/>
    <lineage>
        <taxon>Bacteria</taxon>
        <taxon>Bacillati</taxon>
        <taxon>Actinomycetota</taxon>
        <taxon>Rubrobacteria</taxon>
        <taxon>Rubrobacterales</taxon>
        <taxon>Rubrobacteraceae</taxon>
        <taxon>Rubrobacter</taxon>
    </lineage>
</organism>
<dbReference type="GO" id="GO:0005886">
    <property type="term" value="C:plasma membrane"/>
    <property type="evidence" value="ECO:0007669"/>
    <property type="project" value="UniProtKB-SubCell"/>
</dbReference>
<dbReference type="HOGENOM" id="CLU_060703_1_1_11"/>
<dbReference type="RefSeq" id="WP_011566028.1">
    <property type="nucleotide sequence ID" value="NC_008148.1"/>
</dbReference>
<protein>
    <recommendedName>
        <fullName evidence="8">Transport permease protein</fullName>
    </recommendedName>
</protein>
<feature type="transmembrane region" description="Helical" evidence="8">
    <location>
        <begin position="151"/>
        <end position="172"/>
    </location>
</feature>
<feature type="domain" description="ABC transmembrane type-2" evidence="9">
    <location>
        <begin position="39"/>
        <end position="264"/>
    </location>
</feature>
<dbReference type="eggNOG" id="COG1682">
    <property type="taxonomic scope" value="Bacteria"/>
</dbReference>
<evidence type="ECO:0000256" key="5">
    <source>
        <dbReference type="ARBA" id="ARBA00022692"/>
    </source>
</evidence>
<keyword evidence="5 8" id="KW-0812">Transmembrane</keyword>
<evidence type="ECO:0000256" key="8">
    <source>
        <dbReference type="RuleBase" id="RU361157"/>
    </source>
</evidence>
<keyword evidence="7 8" id="KW-0472">Membrane</keyword>
<dbReference type="STRING" id="266117.Rxyl_3116"/>
<dbReference type="PhylomeDB" id="Q1ARF5"/>
<dbReference type="AlphaFoldDB" id="Q1ARF5"/>
<dbReference type="KEGG" id="rxy:Rxyl_3116"/>